<evidence type="ECO:0000313" key="3">
    <source>
        <dbReference type="Proteomes" id="UP001589774"/>
    </source>
</evidence>
<reference evidence="2 3" key="1">
    <citation type="submission" date="2024-09" db="EMBL/GenBank/DDBJ databases">
        <authorList>
            <person name="Sun Q."/>
            <person name="Mori K."/>
        </authorList>
    </citation>
    <scope>NUCLEOTIDE SEQUENCE [LARGE SCALE GENOMIC DNA]</scope>
    <source>
        <strain evidence="2 3">CCM 7765</strain>
    </source>
</reference>
<keyword evidence="1" id="KW-0472">Membrane</keyword>
<dbReference type="Proteomes" id="UP001589774">
    <property type="component" value="Unassembled WGS sequence"/>
</dbReference>
<name>A0ABV6HQJ4_9SPHI</name>
<keyword evidence="3" id="KW-1185">Reference proteome</keyword>
<proteinExistence type="predicted"/>
<organism evidence="2 3">
    <name type="scientific">Olivibacter oleidegradans</name>
    <dbReference type="NCBI Taxonomy" id="760123"/>
    <lineage>
        <taxon>Bacteria</taxon>
        <taxon>Pseudomonadati</taxon>
        <taxon>Bacteroidota</taxon>
        <taxon>Sphingobacteriia</taxon>
        <taxon>Sphingobacteriales</taxon>
        <taxon>Sphingobacteriaceae</taxon>
        <taxon>Olivibacter</taxon>
    </lineage>
</organism>
<protein>
    <recommendedName>
        <fullName evidence="4">Stationary phase survival protein SurE</fullName>
    </recommendedName>
</protein>
<dbReference type="EMBL" id="JBHLWO010000002">
    <property type="protein sequence ID" value="MFC0320966.1"/>
    <property type="molecule type" value="Genomic_DNA"/>
</dbReference>
<comment type="caution">
    <text evidence="2">The sequence shown here is derived from an EMBL/GenBank/DDBJ whole genome shotgun (WGS) entry which is preliminary data.</text>
</comment>
<gene>
    <name evidence="2" type="ORF">ACFFI0_21760</name>
</gene>
<sequence>MLKKNNPLLGILLGAIAPLIAFLFNEYTSLGSKFADKPLTLYAIAGAVNLLIVRYCYKQQASKTGGSVMGITFIGLILILYFKGGIKV</sequence>
<evidence type="ECO:0000256" key="1">
    <source>
        <dbReference type="SAM" id="Phobius"/>
    </source>
</evidence>
<feature type="transmembrane region" description="Helical" evidence="1">
    <location>
        <begin position="7"/>
        <end position="27"/>
    </location>
</feature>
<keyword evidence="1" id="KW-0812">Transmembrane</keyword>
<keyword evidence="1" id="KW-1133">Transmembrane helix</keyword>
<dbReference type="RefSeq" id="WP_013668362.1">
    <property type="nucleotide sequence ID" value="NZ_JBHLWO010000002.1"/>
</dbReference>
<evidence type="ECO:0008006" key="4">
    <source>
        <dbReference type="Google" id="ProtNLM"/>
    </source>
</evidence>
<feature type="transmembrane region" description="Helical" evidence="1">
    <location>
        <begin position="39"/>
        <end position="57"/>
    </location>
</feature>
<evidence type="ECO:0000313" key="2">
    <source>
        <dbReference type="EMBL" id="MFC0320966.1"/>
    </source>
</evidence>
<accession>A0ABV6HQJ4</accession>
<feature type="transmembrane region" description="Helical" evidence="1">
    <location>
        <begin position="64"/>
        <end position="82"/>
    </location>
</feature>